<protein>
    <submittedName>
        <fullName evidence="2">Uncharacterized protein</fullName>
    </submittedName>
</protein>
<keyword evidence="1" id="KW-0472">Membrane</keyword>
<dbReference type="RefSeq" id="WP_243070743.1">
    <property type="nucleotide sequence ID" value="NZ_JAIVFL010000001.1"/>
</dbReference>
<gene>
    <name evidence="2" type="ORF">K9U37_04830</name>
</gene>
<sequence length="88" mass="9687">MWITLYLITAVVVAFLTWHMSHHLQSFDGPTDEARAFWSIVAGAIWPIVLVGVAQMLVVHLITARLRRAPAAPVEPVPMATADVAAHY</sequence>
<dbReference type="EMBL" id="JAIVFL010000001">
    <property type="protein sequence ID" value="MCI4674293.1"/>
    <property type="molecule type" value="Genomic_DNA"/>
</dbReference>
<evidence type="ECO:0000313" key="2">
    <source>
        <dbReference type="EMBL" id="MCI4674293.1"/>
    </source>
</evidence>
<keyword evidence="1" id="KW-0812">Transmembrane</keyword>
<reference evidence="2" key="1">
    <citation type="journal article" date="2022" name="ISME J.">
        <title>Identification of active gaseous-alkane degraders at natural gas seeps.</title>
        <authorList>
            <person name="Farhan Ul Haque M."/>
            <person name="Hernandez M."/>
            <person name="Crombie A.T."/>
            <person name="Murrell J.C."/>
        </authorList>
    </citation>
    <scope>NUCLEOTIDE SEQUENCE</scope>
    <source>
        <strain evidence="2">ANDR5</strain>
    </source>
</reference>
<comment type="caution">
    <text evidence="2">The sequence shown here is derived from an EMBL/GenBank/DDBJ whole genome shotgun (WGS) entry which is preliminary data.</text>
</comment>
<accession>A0ABS9YSU1</accession>
<feature type="transmembrane region" description="Helical" evidence="1">
    <location>
        <begin position="36"/>
        <end position="59"/>
    </location>
</feature>
<dbReference type="Proteomes" id="UP001139068">
    <property type="component" value="Unassembled WGS sequence"/>
</dbReference>
<name>A0ABS9YSU1_9MYCO</name>
<evidence type="ECO:0000313" key="3">
    <source>
        <dbReference type="Proteomes" id="UP001139068"/>
    </source>
</evidence>
<keyword evidence="1" id="KW-1133">Transmembrane helix</keyword>
<keyword evidence="3" id="KW-1185">Reference proteome</keyword>
<organism evidence="2 3">
    <name type="scientific">Candidatus Mycolicibacterium alkanivorans</name>
    <dbReference type="NCBI Taxonomy" id="2954114"/>
    <lineage>
        <taxon>Bacteria</taxon>
        <taxon>Bacillati</taxon>
        <taxon>Actinomycetota</taxon>
        <taxon>Actinomycetes</taxon>
        <taxon>Mycobacteriales</taxon>
        <taxon>Mycobacteriaceae</taxon>
        <taxon>Mycolicibacterium</taxon>
    </lineage>
</organism>
<proteinExistence type="predicted"/>
<evidence type="ECO:0000256" key="1">
    <source>
        <dbReference type="SAM" id="Phobius"/>
    </source>
</evidence>